<organism evidence="1">
    <name type="scientific">Anguilla anguilla</name>
    <name type="common">European freshwater eel</name>
    <name type="synonym">Muraena anguilla</name>
    <dbReference type="NCBI Taxonomy" id="7936"/>
    <lineage>
        <taxon>Eukaryota</taxon>
        <taxon>Metazoa</taxon>
        <taxon>Chordata</taxon>
        <taxon>Craniata</taxon>
        <taxon>Vertebrata</taxon>
        <taxon>Euteleostomi</taxon>
        <taxon>Actinopterygii</taxon>
        <taxon>Neopterygii</taxon>
        <taxon>Teleostei</taxon>
        <taxon>Anguilliformes</taxon>
        <taxon>Anguillidae</taxon>
        <taxon>Anguilla</taxon>
    </lineage>
</organism>
<sequence length="29" mass="3434">MTQMMMMMMDHILAPKHLSECIKLNGRKN</sequence>
<reference evidence="1" key="2">
    <citation type="journal article" date="2015" name="Fish Shellfish Immunol.">
        <title>Early steps in the European eel (Anguilla anguilla)-Vibrio vulnificus interaction in the gills: Role of the RtxA13 toxin.</title>
        <authorList>
            <person name="Callol A."/>
            <person name="Pajuelo D."/>
            <person name="Ebbesson L."/>
            <person name="Teles M."/>
            <person name="MacKenzie S."/>
            <person name="Amaro C."/>
        </authorList>
    </citation>
    <scope>NUCLEOTIDE SEQUENCE</scope>
</reference>
<reference evidence="1" key="1">
    <citation type="submission" date="2014-11" db="EMBL/GenBank/DDBJ databases">
        <authorList>
            <person name="Amaro Gonzalez C."/>
        </authorList>
    </citation>
    <scope>NUCLEOTIDE SEQUENCE</scope>
</reference>
<accession>A0A0E9R9Z3</accession>
<dbReference type="AlphaFoldDB" id="A0A0E9R9Z3"/>
<dbReference type="EMBL" id="GBXM01083302">
    <property type="protein sequence ID" value="JAH25275.1"/>
    <property type="molecule type" value="Transcribed_RNA"/>
</dbReference>
<protein>
    <submittedName>
        <fullName evidence="1">Uncharacterized protein</fullName>
    </submittedName>
</protein>
<evidence type="ECO:0000313" key="1">
    <source>
        <dbReference type="EMBL" id="JAH25275.1"/>
    </source>
</evidence>
<proteinExistence type="predicted"/>
<name>A0A0E9R9Z3_ANGAN</name>